<dbReference type="KEGG" id="ssw:SSGZ1_0752"/>
<name>D5AH94_STRGZ</name>
<proteinExistence type="predicted"/>
<evidence type="ECO:0000313" key="2">
    <source>
        <dbReference type="Proteomes" id="UP000002359"/>
    </source>
</evidence>
<evidence type="ECO:0000313" key="1">
    <source>
        <dbReference type="EMBL" id="ADE31209.1"/>
    </source>
</evidence>
<dbReference type="PATRIC" id="fig|423211.3.peg.741"/>
<reference evidence="1 2" key="1">
    <citation type="journal article" date="2009" name="J. Infect. Dis.">
        <title>Clinical, experimental, and genomic differences between intermediately pathogenic, highly pathogenic, and epidemic Streptococcus suis.</title>
        <authorList>
            <person name="Ye C."/>
            <person name="Zheng H."/>
            <person name="Zhang J."/>
            <person name="Jing H."/>
            <person name="Wang L."/>
            <person name="Xiong Y."/>
            <person name="Wang W."/>
            <person name="Zhou Z."/>
            <person name="Sun Q."/>
            <person name="Luo X."/>
            <person name="Du H."/>
            <person name="Gottschalk M."/>
            <person name="Xu J."/>
        </authorList>
    </citation>
    <scope>NUCLEOTIDE SEQUENCE [LARGE SCALE GENOMIC DNA]</scope>
    <source>
        <strain evidence="1 2">GZ1</strain>
    </source>
</reference>
<gene>
    <name evidence="1" type="ordered locus">SSGZ1_0752</name>
</gene>
<dbReference type="AlphaFoldDB" id="D5AH94"/>
<accession>D5AH94</accession>
<dbReference type="HOGENOM" id="CLU_1676861_0_0_9"/>
<dbReference type="Proteomes" id="UP000002359">
    <property type="component" value="Chromosome"/>
</dbReference>
<organism evidence="1 2">
    <name type="scientific">Streptococcus suis (strain GZ1)</name>
    <dbReference type="NCBI Taxonomy" id="423211"/>
    <lineage>
        <taxon>Bacteria</taxon>
        <taxon>Bacillati</taxon>
        <taxon>Bacillota</taxon>
        <taxon>Bacilli</taxon>
        <taxon>Lactobacillales</taxon>
        <taxon>Streptococcaceae</taxon>
        <taxon>Streptococcus</taxon>
    </lineage>
</organism>
<protein>
    <submittedName>
        <fullName evidence="1">Uncharacterized protein</fullName>
    </submittedName>
</protein>
<sequence>MEGGRVAMIKFLRKKPTIEQLKKVPYASQYTEVLRSIWRADVPKYGISSTLQGELLRQLEKLRWEAQANGNVNWCEEHSNYCRFIKETLYKGKLLSSQQKQELVLIMDYLKSCGEYAQAYQENLIDDEELEIEKLAYVDDNLYDRVGDMIAFFYQRT</sequence>
<dbReference type="EMBL" id="CP000837">
    <property type="protein sequence ID" value="ADE31209.1"/>
    <property type="molecule type" value="Genomic_DNA"/>
</dbReference>